<feature type="transmembrane region" description="Helical" evidence="5">
    <location>
        <begin position="473"/>
        <end position="496"/>
    </location>
</feature>
<dbReference type="Pfam" id="PF07690">
    <property type="entry name" value="MFS_1"/>
    <property type="match status" value="1"/>
</dbReference>
<dbReference type="SUPFAM" id="SSF103473">
    <property type="entry name" value="MFS general substrate transporter"/>
    <property type="match status" value="1"/>
</dbReference>
<sequence length="582" mass="65571">MEYKRNNFDFWFSLQFCKMLTMEPSKGVVLNTMKAQSDKGNLMRWRKKLFRIIENITVEPIVGAYIMPSVLSNLATQNLNLEKACRVNMNYDEEICDALTRRETANYTLEEETIQKMVAHMVAWKTVIQSVFPCLLILFWGSWSDRHHRRKPCILIPIVGEFLATVGLMLCVFFENTPMEAAGLSEAIFPALTGGWFVMLMGVFSYIADITTEEERTLRIGILNVCFSVGVPIGTALSGVLLKKIGFYGVFSISATLYMISLLYGFLILPEPRANCKSSAEKEKKKNLLADFFDKNHVLETFQVAFKKGANKRRKRVILLMVVVMVVIGPIYGEMNVMYLFTRYRFNWSEVEYSIFNTFAVVTSLIGVLFCVGILSHKLKLDDALVGVISSTSKILSGFVYAFATVSWHMYVGAVVEIFNGTSFIAMRSMATKLVSKDELGKVNSLFGVAEALMPVVYAPMYSTLYAITLKVFPGAFFVLGGAITILAVIIFLWMYNFQRQQLRQLRSDSIEQTDKTLSAINGNSNENNNTIEVIAFVSEVKGGLNGAVHSVFQDGLERGLVNKTFEPDIMNSNKIEHNTYL</sequence>
<feature type="transmembrane region" description="Helical" evidence="5">
    <location>
        <begin position="153"/>
        <end position="175"/>
    </location>
</feature>
<feature type="transmembrane region" description="Helical" evidence="5">
    <location>
        <begin position="384"/>
        <end position="404"/>
    </location>
</feature>
<dbReference type="GO" id="GO:0016020">
    <property type="term" value="C:membrane"/>
    <property type="evidence" value="ECO:0007669"/>
    <property type="project" value="UniProtKB-SubCell"/>
</dbReference>
<feature type="transmembrane region" description="Helical" evidence="5">
    <location>
        <begin position="247"/>
        <end position="269"/>
    </location>
</feature>
<dbReference type="CDD" id="cd17386">
    <property type="entry name" value="MFS_SLC46"/>
    <property type="match status" value="1"/>
</dbReference>
<feature type="transmembrane region" description="Helical" evidence="5">
    <location>
        <begin position="220"/>
        <end position="241"/>
    </location>
</feature>
<evidence type="ECO:0000256" key="1">
    <source>
        <dbReference type="ARBA" id="ARBA00004141"/>
    </source>
</evidence>
<keyword evidence="2 5" id="KW-0812">Transmembrane</keyword>
<feature type="transmembrane region" description="Helical" evidence="5">
    <location>
        <begin position="353"/>
        <end position="375"/>
    </location>
</feature>
<dbReference type="Gene3D" id="1.20.1250.20">
    <property type="entry name" value="MFS general substrate transporter like domains"/>
    <property type="match status" value="1"/>
</dbReference>
<evidence type="ECO:0008006" key="8">
    <source>
        <dbReference type="Google" id="ProtNLM"/>
    </source>
</evidence>
<evidence type="ECO:0000313" key="7">
    <source>
        <dbReference type="Proteomes" id="UP000092460"/>
    </source>
</evidence>
<dbReference type="VEuPathDB" id="VectorBase:GPPI002827"/>
<proteinExistence type="predicted"/>
<dbReference type="InterPro" id="IPR036259">
    <property type="entry name" value="MFS_trans_sf"/>
</dbReference>
<feature type="transmembrane region" description="Helical" evidence="5">
    <location>
        <begin position="443"/>
        <end position="461"/>
    </location>
</feature>
<dbReference type="EnsemblMetazoa" id="GPPI002827-RA">
    <property type="protein sequence ID" value="GPPI002827-PA"/>
    <property type="gene ID" value="GPPI002827"/>
</dbReference>
<feature type="transmembrane region" description="Helical" evidence="5">
    <location>
        <begin position="317"/>
        <end position="333"/>
    </location>
</feature>
<feature type="transmembrane region" description="Helical" evidence="5">
    <location>
        <begin position="52"/>
        <end position="71"/>
    </location>
</feature>
<protein>
    <recommendedName>
        <fullName evidence="8">Major facilitator superfamily (MFS) profile domain-containing protein</fullName>
    </recommendedName>
</protein>
<dbReference type="AlphaFoldDB" id="A0A1B0ANC8"/>
<evidence type="ECO:0000256" key="3">
    <source>
        <dbReference type="ARBA" id="ARBA00022989"/>
    </source>
</evidence>
<organism evidence="6 7">
    <name type="scientific">Glossina palpalis gambiensis</name>
    <dbReference type="NCBI Taxonomy" id="67801"/>
    <lineage>
        <taxon>Eukaryota</taxon>
        <taxon>Metazoa</taxon>
        <taxon>Ecdysozoa</taxon>
        <taxon>Arthropoda</taxon>
        <taxon>Hexapoda</taxon>
        <taxon>Insecta</taxon>
        <taxon>Pterygota</taxon>
        <taxon>Neoptera</taxon>
        <taxon>Endopterygota</taxon>
        <taxon>Diptera</taxon>
        <taxon>Brachycera</taxon>
        <taxon>Muscomorpha</taxon>
        <taxon>Hippoboscoidea</taxon>
        <taxon>Glossinidae</taxon>
        <taxon>Glossina</taxon>
    </lineage>
</organism>
<keyword evidence="7" id="KW-1185">Reference proteome</keyword>
<keyword evidence="4 5" id="KW-0472">Membrane</keyword>
<feature type="transmembrane region" description="Helical" evidence="5">
    <location>
        <begin position="187"/>
        <end position="208"/>
    </location>
</feature>
<name>A0A1B0ANC8_9MUSC</name>
<dbReference type="InterPro" id="IPR011701">
    <property type="entry name" value="MFS"/>
</dbReference>
<dbReference type="GO" id="GO:0022857">
    <property type="term" value="F:transmembrane transporter activity"/>
    <property type="evidence" value="ECO:0007669"/>
    <property type="project" value="InterPro"/>
</dbReference>
<feature type="transmembrane region" description="Helical" evidence="5">
    <location>
        <begin position="410"/>
        <end position="431"/>
    </location>
</feature>
<accession>A0A1B0ANC8</accession>
<reference evidence="7" key="1">
    <citation type="submission" date="2015-01" db="EMBL/GenBank/DDBJ databases">
        <authorList>
            <person name="Aksoy S."/>
            <person name="Warren W."/>
            <person name="Wilson R.K."/>
        </authorList>
    </citation>
    <scope>NUCLEOTIDE SEQUENCE [LARGE SCALE GENOMIC DNA]</scope>
    <source>
        <strain evidence="7">IAEA</strain>
    </source>
</reference>
<dbReference type="Proteomes" id="UP000092460">
    <property type="component" value="Unassembled WGS sequence"/>
</dbReference>
<keyword evidence="3 5" id="KW-1133">Transmembrane helix</keyword>
<evidence type="ECO:0000256" key="2">
    <source>
        <dbReference type="ARBA" id="ARBA00022692"/>
    </source>
</evidence>
<evidence type="ECO:0000256" key="4">
    <source>
        <dbReference type="ARBA" id="ARBA00023136"/>
    </source>
</evidence>
<dbReference type="PANTHER" id="PTHR23507">
    <property type="entry name" value="ZGC:174356"/>
    <property type="match status" value="1"/>
</dbReference>
<dbReference type="PANTHER" id="PTHR23507:SF1">
    <property type="entry name" value="FI18259P1-RELATED"/>
    <property type="match status" value="1"/>
</dbReference>
<reference evidence="6" key="2">
    <citation type="submission" date="2020-05" db="UniProtKB">
        <authorList>
            <consortium name="EnsemblMetazoa"/>
        </authorList>
    </citation>
    <scope>IDENTIFICATION</scope>
    <source>
        <strain evidence="6">IAEA</strain>
    </source>
</reference>
<feature type="transmembrane region" description="Helical" evidence="5">
    <location>
        <begin position="122"/>
        <end position="141"/>
    </location>
</feature>
<evidence type="ECO:0000313" key="6">
    <source>
        <dbReference type="EnsemblMetazoa" id="GPPI002827-PA"/>
    </source>
</evidence>
<comment type="subcellular location">
    <subcellularLocation>
        <location evidence="1">Membrane</location>
        <topology evidence="1">Multi-pass membrane protein</topology>
    </subcellularLocation>
</comment>
<evidence type="ECO:0000256" key="5">
    <source>
        <dbReference type="SAM" id="Phobius"/>
    </source>
</evidence>
<dbReference type="EMBL" id="JXJN01000793">
    <property type="status" value="NOT_ANNOTATED_CDS"/>
    <property type="molecule type" value="Genomic_DNA"/>
</dbReference>